<dbReference type="InterPro" id="IPR052337">
    <property type="entry name" value="SAT4-like"/>
</dbReference>
<dbReference type="Pfam" id="PF01328">
    <property type="entry name" value="Peroxidase_2"/>
    <property type="match status" value="1"/>
</dbReference>
<feature type="transmembrane region" description="Helical" evidence="7">
    <location>
        <begin position="20"/>
        <end position="40"/>
    </location>
</feature>
<dbReference type="InterPro" id="IPR036851">
    <property type="entry name" value="Chloroperoxidase-like_sf"/>
</dbReference>
<comment type="similarity">
    <text evidence="5">Belongs to the SAT4 family.</text>
</comment>
<dbReference type="PROSITE" id="PS51405">
    <property type="entry name" value="HEME_HALOPEROXIDASE"/>
    <property type="match status" value="1"/>
</dbReference>
<comment type="subcellular location">
    <subcellularLocation>
        <location evidence="1">Membrane</location>
        <topology evidence="1">Multi-pass membrane protein</topology>
    </subcellularLocation>
</comment>
<feature type="region of interest" description="Disordered" evidence="6">
    <location>
        <begin position="283"/>
        <end position="306"/>
    </location>
</feature>
<dbReference type="GO" id="GO:0016020">
    <property type="term" value="C:membrane"/>
    <property type="evidence" value="ECO:0007669"/>
    <property type="project" value="UniProtKB-SubCell"/>
</dbReference>
<dbReference type="InterPro" id="IPR049326">
    <property type="entry name" value="Rhodopsin_dom_fungi"/>
</dbReference>
<reference evidence="9" key="1">
    <citation type="submission" date="2023-02" db="EMBL/GenBank/DDBJ databases">
        <authorList>
            <person name="Palmer J.M."/>
        </authorList>
    </citation>
    <scope>NUCLEOTIDE SEQUENCE</scope>
    <source>
        <strain evidence="9">FW57</strain>
    </source>
</reference>
<feature type="transmembrane region" description="Helical" evidence="7">
    <location>
        <begin position="114"/>
        <end position="145"/>
    </location>
</feature>
<dbReference type="PANTHER" id="PTHR33048:SF47">
    <property type="entry name" value="INTEGRAL MEMBRANE PROTEIN-RELATED"/>
    <property type="match status" value="1"/>
</dbReference>
<proteinExistence type="inferred from homology"/>
<evidence type="ECO:0000256" key="7">
    <source>
        <dbReference type="SAM" id="Phobius"/>
    </source>
</evidence>
<evidence type="ECO:0000256" key="6">
    <source>
        <dbReference type="SAM" id="MobiDB-lite"/>
    </source>
</evidence>
<evidence type="ECO:0000256" key="3">
    <source>
        <dbReference type="ARBA" id="ARBA00022989"/>
    </source>
</evidence>
<accession>A0AAD4F5Z1</accession>
<keyword evidence="3 7" id="KW-1133">Transmembrane helix</keyword>
<keyword evidence="2 7" id="KW-0812">Transmembrane</keyword>
<evidence type="ECO:0000313" key="9">
    <source>
        <dbReference type="EMBL" id="KAG7293515.1"/>
    </source>
</evidence>
<dbReference type="Gene3D" id="1.10.489.10">
    <property type="entry name" value="Chloroperoxidase-like"/>
    <property type="match status" value="1"/>
</dbReference>
<evidence type="ECO:0000256" key="2">
    <source>
        <dbReference type="ARBA" id="ARBA00022692"/>
    </source>
</evidence>
<evidence type="ECO:0000313" key="10">
    <source>
        <dbReference type="Proteomes" id="UP001197093"/>
    </source>
</evidence>
<dbReference type="PANTHER" id="PTHR33048">
    <property type="entry name" value="PTH11-LIKE INTEGRAL MEMBRANE PROTEIN (AFU_ORTHOLOGUE AFUA_5G11245)"/>
    <property type="match status" value="1"/>
</dbReference>
<evidence type="ECO:0000259" key="8">
    <source>
        <dbReference type="PROSITE" id="PS51405"/>
    </source>
</evidence>
<keyword evidence="10" id="KW-1185">Reference proteome</keyword>
<dbReference type="GO" id="GO:0004601">
    <property type="term" value="F:peroxidase activity"/>
    <property type="evidence" value="ECO:0007669"/>
    <property type="project" value="InterPro"/>
</dbReference>
<dbReference type="Proteomes" id="UP001197093">
    <property type="component" value="Unassembled WGS sequence"/>
</dbReference>
<dbReference type="SUPFAM" id="SSF47571">
    <property type="entry name" value="Cloroperoxidase"/>
    <property type="match status" value="1"/>
</dbReference>
<protein>
    <recommendedName>
        <fullName evidence="8">Heme haloperoxidase family profile domain-containing protein</fullName>
    </recommendedName>
</protein>
<dbReference type="Pfam" id="PF20684">
    <property type="entry name" value="Fung_rhodopsin"/>
    <property type="match status" value="1"/>
</dbReference>
<gene>
    <name evidence="9" type="ORF">NEMBOFW57_003567</name>
</gene>
<name>A0AAD4F5Z1_9PEZI</name>
<feature type="transmembrane region" description="Helical" evidence="7">
    <location>
        <begin position="192"/>
        <end position="213"/>
    </location>
</feature>
<dbReference type="AlphaFoldDB" id="A0AAD4F5Z1"/>
<dbReference type="EMBL" id="JAHCVI010000001">
    <property type="protein sequence ID" value="KAG7293515.1"/>
    <property type="molecule type" value="Genomic_DNA"/>
</dbReference>
<dbReference type="InterPro" id="IPR000028">
    <property type="entry name" value="Chloroperoxidase"/>
</dbReference>
<organism evidence="9 10">
    <name type="scientific">Staphylotrichum longicolle</name>
    <dbReference type="NCBI Taxonomy" id="669026"/>
    <lineage>
        <taxon>Eukaryota</taxon>
        <taxon>Fungi</taxon>
        <taxon>Dikarya</taxon>
        <taxon>Ascomycota</taxon>
        <taxon>Pezizomycotina</taxon>
        <taxon>Sordariomycetes</taxon>
        <taxon>Sordariomycetidae</taxon>
        <taxon>Sordariales</taxon>
        <taxon>Chaetomiaceae</taxon>
        <taxon>Staphylotrichum</taxon>
    </lineage>
</organism>
<feature type="transmembrane region" description="Helical" evidence="7">
    <location>
        <begin position="157"/>
        <end position="180"/>
    </location>
</feature>
<feature type="domain" description="Heme haloperoxidase family profile" evidence="8">
    <location>
        <begin position="291"/>
        <end position="499"/>
    </location>
</feature>
<sequence>MQVPGDNPQLDAETTVPVLYAISIAFVSVSTIVVALRLYTRYVVVGSPGADDATIAVAQVLSIGVSIATILRKALTWECLLAAMTVYNAAQIMTKLSFLFQYRRIFQEGGYTRVICLYLIIFLAAWGITQEVLVCFSCVPISVFIPSQAAVCIDSLTVWYLTSIMNIITDFVVFMVPMPAIRALQLLRRQKILVISIFCLGFFTCAISIVRLFTLRAAINTGDPSWDNVPSAYWSIVELNCGILCASLPPLRPLMRHLGLLGMSQGARSYGYQREEGHDIKSGSFFKGRKEGGPSSAVGRQDRRSPCPMLNSLANHGFLPRSGRNVSIDQVVNGIDEALNLSPLSSRPVVELAATTSTTGNPSTFNLDDLNTHGVIEHDGSLSRSDSALGDNHSFNCAIYDTVSAFFVKKPTISIATAAKARGARINAARAANPAFVFTAREDQFSQFETALYLAVFGRGTEGEARTKWVEVMFREERLPYKEGFKRPKDVITNDDIVELAGKVAAAA</sequence>
<evidence type="ECO:0000256" key="4">
    <source>
        <dbReference type="ARBA" id="ARBA00023136"/>
    </source>
</evidence>
<keyword evidence="4 7" id="KW-0472">Membrane</keyword>
<comment type="caution">
    <text evidence="9">The sequence shown here is derived from an EMBL/GenBank/DDBJ whole genome shotgun (WGS) entry which is preliminary data.</text>
</comment>
<evidence type="ECO:0000256" key="5">
    <source>
        <dbReference type="ARBA" id="ARBA00038359"/>
    </source>
</evidence>
<evidence type="ECO:0000256" key="1">
    <source>
        <dbReference type="ARBA" id="ARBA00004141"/>
    </source>
</evidence>